<protein>
    <recommendedName>
        <fullName evidence="3">HYR domain-containing protein</fullName>
    </recommendedName>
</protein>
<dbReference type="InterPro" id="IPR000033">
    <property type="entry name" value="LDLR_classB_rpt"/>
</dbReference>
<dbReference type="AlphaFoldDB" id="H2YY50"/>
<dbReference type="GeneTree" id="ENSGT00940000162544"/>
<dbReference type="InterPro" id="IPR013658">
    <property type="entry name" value="SGL"/>
</dbReference>
<evidence type="ECO:0000259" key="3">
    <source>
        <dbReference type="PROSITE" id="PS50825"/>
    </source>
</evidence>
<dbReference type="PROSITE" id="PS50825">
    <property type="entry name" value="HYR"/>
    <property type="match status" value="1"/>
</dbReference>
<reference evidence="4" key="3">
    <citation type="submission" date="2025-09" db="UniProtKB">
        <authorList>
            <consortium name="Ensembl"/>
        </authorList>
    </citation>
    <scope>IDENTIFICATION</scope>
</reference>
<feature type="repeat" description="LDL-receptor class B" evidence="2">
    <location>
        <begin position="94"/>
        <end position="139"/>
    </location>
</feature>
<keyword evidence="1" id="KW-0677">Repeat</keyword>
<dbReference type="InterPro" id="IPR011042">
    <property type="entry name" value="6-blade_b-propeller_TolB-like"/>
</dbReference>
<sequence>MATRSIYWYDRYQNSILQATLESPANSTVFVANVTARSMAVDQLSGKLYYADSDTGFIKMTDPSTQLTKTLMKPPLSTAADSRINGIAHDAVNGFVYWTDSNSVLNKGQIWRMRNDGSNKEVVLSRLHWPYGITISYERRSLFFCEARLLEIQEFSWDVLNNNGTIPVAANVYNFRQTSSRNLPFMYSIAVFENMVYFIDGSQQYVERFNLTTGVSSFTQFSSAAFYRPRSLALFSKTYYDQYIGVLQNPCARVPATCSNMCFNVNNSAVCQCPDGTHLRASMCMANTLRTDNAPYVTSPINCPYTSVIQLQPCQNASVFSWTEPNWADDYTATNRLRRTYPNYTSPAIFSPGSYELVFT</sequence>
<dbReference type="InterPro" id="IPR003410">
    <property type="entry name" value="HYR_dom"/>
</dbReference>
<name>H2YY50_CIOSA</name>
<dbReference type="PANTHER" id="PTHR46513:SF41">
    <property type="entry name" value="LOW-DENSITY LIPOPROTEIN RECEPTOR-RELATED PROTEIN"/>
    <property type="match status" value="1"/>
</dbReference>
<reference evidence="5" key="1">
    <citation type="submission" date="2003-08" db="EMBL/GenBank/DDBJ databases">
        <authorList>
            <person name="Birren B."/>
            <person name="Nusbaum C."/>
            <person name="Abebe A."/>
            <person name="Abouelleil A."/>
            <person name="Adekoya E."/>
            <person name="Ait-zahra M."/>
            <person name="Allen N."/>
            <person name="Allen T."/>
            <person name="An P."/>
            <person name="Anderson M."/>
            <person name="Anderson S."/>
            <person name="Arachchi H."/>
            <person name="Armbruster J."/>
            <person name="Bachantsang P."/>
            <person name="Baldwin J."/>
            <person name="Barry A."/>
            <person name="Bayul T."/>
            <person name="Blitshsteyn B."/>
            <person name="Bloom T."/>
            <person name="Blye J."/>
            <person name="Boguslavskiy L."/>
            <person name="Borowsky M."/>
            <person name="Boukhgalter B."/>
            <person name="Brunache A."/>
            <person name="Butler J."/>
            <person name="Calixte N."/>
            <person name="Calvo S."/>
            <person name="Camarata J."/>
            <person name="Campo K."/>
            <person name="Chang J."/>
            <person name="Cheshatsang Y."/>
            <person name="Citroen M."/>
            <person name="Collymore A."/>
            <person name="Considine T."/>
            <person name="Cook A."/>
            <person name="Cooke P."/>
            <person name="Corum B."/>
            <person name="Cuomo C."/>
            <person name="David R."/>
            <person name="Dawoe T."/>
            <person name="Degray S."/>
            <person name="Dodge S."/>
            <person name="Dooley K."/>
            <person name="Dorje P."/>
            <person name="Dorjee K."/>
            <person name="Dorris L."/>
            <person name="Duffey N."/>
            <person name="Dupes A."/>
            <person name="Elkins T."/>
            <person name="Engels R."/>
            <person name="Erickson J."/>
            <person name="Farina A."/>
            <person name="Faro S."/>
            <person name="Ferreira P."/>
            <person name="Fischer H."/>
            <person name="Fitzgerald M."/>
            <person name="Foley K."/>
            <person name="Gage D."/>
            <person name="Galagan J."/>
            <person name="Gearin G."/>
            <person name="Gnerre S."/>
            <person name="Gnirke A."/>
            <person name="Goyette A."/>
            <person name="Graham J."/>
            <person name="Grandbois E."/>
            <person name="Gyaltsen K."/>
            <person name="Hafez N."/>
            <person name="Hagopian D."/>
            <person name="Hagos B."/>
            <person name="Hall J."/>
            <person name="Hatcher B."/>
            <person name="Heller A."/>
            <person name="Higgins H."/>
            <person name="Honan T."/>
            <person name="Horn A."/>
            <person name="Houde N."/>
            <person name="Hughes L."/>
            <person name="Hulme W."/>
            <person name="Husby E."/>
            <person name="Iliev I."/>
            <person name="Jaffe D."/>
            <person name="Jones C."/>
            <person name="Kamal M."/>
            <person name="Kamat A."/>
            <person name="Kamvysselis M."/>
            <person name="Karlsson E."/>
            <person name="Kells C."/>
            <person name="Kieu A."/>
            <person name="Kisner P."/>
            <person name="Kodira C."/>
            <person name="Kulbokas E."/>
            <person name="Labutti K."/>
            <person name="Lama D."/>
            <person name="Landers T."/>
            <person name="Leger J."/>
            <person name="Levine S."/>
            <person name="Lewis D."/>
            <person name="Lewis T."/>
            <person name="Lindblad-toh K."/>
            <person name="Liu X."/>
            <person name="Lokyitsang T."/>
            <person name="Lokyitsang Y."/>
            <person name="Lucien O."/>
            <person name="Lui A."/>
            <person name="Ma L.J."/>
            <person name="Mabbitt R."/>
            <person name="Macdonald J."/>
            <person name="Maclean C."/>
            <person name="Major J."/>
            <person name="Manning J."/>
            <person name="Marabella R."/>
            <person name="Maru K."/>
            <person name="Matthews C."/>
            <person name="Mauceli E."/>
            <person name="Mccarthy M."/>
            <person name="Mcdonough S."/>
            <person name="Mcghee T."/>
            <person name="Meldrim J."/>
            <person name="Meneus L."/>
            <person name="Mesirov J."/>
            <person name="Mihalev A."/>
            <person name="Mihova T."/>
            <person name="Mikkelsen T."/>
            <person name="Mlenga V."/>
            <person name="Moru K."/>
            <person name="Mozes J."/>
            <person name="Mulrain L."/>
            <person name="Munson G."/>
            <person name="Naylor J."/>
            <person name="Newes C."/>
            <person name="Nguyen C."/>
            <person name="Nguyen N."/>
            <person name="Nguyen T."/>
            <person name="Nicol R."/>
            <person name="Nielsen C."/>
            <person name="Nizzari M."/>
            <person name="Norbu C."/>
            <person name="Norbu N."/>
            <person name="O'donnell P."/>
            <person name="Okoawo O."/>
            <person name="O'leary S."/>
            <person name="Omotosho B."/>
            <person name="O'neill K."/>
            <person name="Osman S."/>
            <person name="Parker S."/>
            <person name="Perrin D."/>
            <person name="Phunkhang P."/>
            <person name="Piqani B."/>
            <person name="Purcell S."/>
            <person name="Rachupka T."/>
            <person name="Ramasamy U."/>
            <person name="Rameau R."/>
            <person name="Ray V."/>
            <person name="Raymond C."/>
            <person name="Retta R."/>
            <person name="Richardson S."/>
            <person name="Rise C."/>
            <person name="Rodriguez J."/>
            <person name="Rogers J."/>
            <person name="Rogov P."/>
            <person name="Rutman M."/>
            <person name="Schupbach R."/>
            <person name="Seaman C."/>
            <person name="Settipalli S."/>
            <person name="Sharpe T."/>
            <person name="Sheridan J."/>
            <person name="Sherpa N."/>
            <person name="Shi J."/>
            <person name="Smirnov S."/>
            <person name="Smith C."/>
            <person name="Sougnez C."/>
            <person name="Spencer B."/>
            <person name="Stalker J."/>
            <person name="Stange-thomann N."/>
            <person name="Stavropoulos S."/>
            <person name="Stetson K."/>
            <person name="Stone C."/>
            <person name="Stone S."/>
            <person name="Stubbs M."/>
            <person name="Talamas J."/>
            <person name="Tchuinga P."/>
            <person name="Tenzing P."/>
            <person name="Tesfaye S."/>
            <person name="Theodore J."/>
            <person name="Thoulutsang Y."/>
            <person name="Topham K."/>
            <person name="Towey S."/>
            <person name="Tsamla T."/>
            <person name="Tsomo N."/>
            <person name="Vallee D."/>
            <person name="Vassiliev H."/>
            <person name="Venkataraman V."/>
            <person name="Vinson J."/>
            <person name="Vo A."/>
            <person name="Wade C."/>
            <person name="Wang S."/>
            <person name="Wangchuk T."/>
            <person name="Wangdi T."/>
            <person name="Whittaker C."/>
            <person name="Wilkinson J."/>
            <person name="Wu Y."/>
            <person name="Wyman D."/>
            <person name="Yadav S."/>
            <person name="Yang S."/>
            <person name="Yang X."/>
            <person name="Yeager S."/>
            <person name="Yee E."/>
            <person name="Young G."/>
            <person name="Zainoun J."/>
            <person name="Zembeck L."/>
            <person name="Zimmer A."/>
            <person name="Zody M."/>
            <person name="Lander E."/>
        </authorList>
    </citation>
    <scope>NUCLEOTIDE SEQUENCE [LARGE SCALE GENOMIC DNA]</scope>
</reference>
<dbReference type="GO" id="GO:0007399">
    <property type="term" value="P:nervous system development"/>
    <property type="evidence" value="ECO:0007669"/>
    <property type="project" value="TreeGrafter"/>
</dbReference>
<dbReference type="PROSITE" id="PS51120">
    <property type="entry name" value="LDLRB"/>
    <property type="match status" value="1"/>
</dbReference>
<accession>H2YY50</accession>
<dbReference type="Ensembl" id="ENSCSAVT00000010386.1">
    <property type="protein sequence ID" value="ENSCSAVP00000010261.1"/>
    <property type="gene ID" value="ENSCSAVG00000006049.1"/>
</dbReference>
<proteinExistence type="predicted"/>
<dbReference type="HOGENOM" id="CLU_770603_0_0_1"/>
<reference evidence="4" key="2">
    <citation type="submission" date="2025-08" db="UniProtKB">
        <authorList>
            <consortium name="Ensembl"/>
        </authorList>
    </citation>
    <scope>IDENTIFICATION</scope>
</reference>
<evidence type="ECO:0000256" key="1">
    <source>
        <dbReference type="ARBA" id="ARBA00022737"/>
    </source>
</evidence>
<dbReference type="eggNOG" id="KOG1215">
    <property type="taxonomic scope" value="Eukaryota"/>
</dbReference>
<dbReference type="Proteomes" id="UP000007875">
    <property type="component" value="Unassembled WGS sequence"/>
</dbReference>
<dbReference type="InParanoid" id="H2YY50"/>
<dbReference type="STRING" id="51511.ENSCSAVP00000010261"/>
<dbReference type="InterPro" id="IPR050778">
    <property type="entry name" value="Cueball_EGF_LRP_Nidogen"/>
</dbReference>
<dbReference type="PANTHER" id="PTHR46513">
    <property type="entry name" value="VITELLOGENIN RECEPTOR-LIKE PROTEIN-RELATED-RELATED"/>
    <property type="match status" value="1"/>
</dbReference>
<evidence type="ECO:0000313" key="5">
    <source>
        <dbReference type="Proteomes" id="UP000007875"/>
    </source>
</evidence>
<evidence type="ECO:0000313" key="4">
    <source>
        <dbReference type="Ensembl" id="ENSCSAVP00000010261.1"/>
    </source>
</evidence>
<keyword evidence="5" id="KW-1185">Reference proteome</keyword>
<organism evidence="4 5">
    <name type="scientific">Ciona savignyi</name>
    <name type="common">Pacific transparent sea squirt</name>
    <dbReference type="NCBI Taxonomy" id="51511"/>
    <lineage>
        <taxon>Eukaryota</taxon>
        <taxon>Metazoa</taxon>
        <taxon>Chordata</taxon>
        <taxon>Tunicata</taxon>
        <taxon>Ascidiacea</taxon>
        <taxon>Phlebobranchia</taxon>
        <taxon>Cionidae</taxon>
        <taxon>Ciona</taxon>
    </lineage>
</organism>
<dbReference type="Pfam" id="PF08450">
    <property type="entry name" value="SGL"/>
    <property type="match status" value="1"/>
</dbReference>
<feature type="domain" description="HYR" evidence="3">
    <location>
        <begin position="291"/>
        <end position="360"/>
    </location>
</feature>
<evidence type="ECO:0000256" key="2">
    <source>
        <dbReference type="PROSITE-ProRule" id="PRU00461"/>
    </source>
</evidence>
<dbReference type="Gene3D" id="2.120.10.30">
    <property type="entry name" value="TolB, C-terminal domain"/>
    <property type="match status" value="1"/>
</dbReference>
<dbReference type="SMART" id="SM00135">
    <property type="entry name" value="LY"/>
    <property type="match status" value="3"/>
</dbReference>
<dbReference type="SUPFAM" id="SSF63825">
    <property type="entry name" value="YWTD domain"/>
    <property type="match status" value="1"/>
</dbReference>